<reference evidence="1" key="1">
    <citation type="journal article" date="2019" name="Sci. Rep.">
        <title>Draft genome of Tanacetum cinerariifolium, the natural source of mosquito coil.</title>
        <authorList>
            <person name="Yamashiro T."/>
            <person name="Shiraishi A."/>
            <person name="Satake H."/>
            <person name="Nakayama K."/>
        </authorList>
    </citation>
    <scope>NUCLEOTIDE SEQUENCE</scope>
</reference>
<dbReference type="EMBL" id="BKCJ011754208">
    <property type="protein sequence ID" value="GFD50194.1"/>
    <property type="molecule type" value="Genomic_DNA"/>
</dbReference>
<dbReference type="AlphaFoldDB" id="A0A699X0L6"/>
<evidence type="ECO:0000313" key="1">
    <source>
        <dbReference type="EMBL" id="GFD50194.1"/>
    </source>
</evidence>
<gene>
    <name evidence="1" type="ORF">Tci_922163</name>
</gene>
<name>A0A699X0L6_TANCI</name>
<organism evidence="1">
    <name type="scientific">Tanacetum cinerariifolium</name>
    <name type="common">Dalmatian daisy</name>
    <name type="synonym">Chrysanthemum cinerariifolium</name>
    <dbReference type="NCBI Taxonomy" id="118510"/>
    <lineage>
        <taxon>Eukaryota</taxon>
        <taxon>Viridiplantae</taxon>
        <taxon>Streptophyta</taxon>
        <taxon>Embryophyta</taxon>
        <taxon>Tracheophyta</taxon>
        <taxon>Spermatophyta</taxon>
        <taxon>Magnoliopsida</taxon>
        <taxon>eudicotyledons</taxon>
        <taxon>Gunneridae</taxon>
        <taxon>Pentapetalae</taxon>
        <taxon>asterids</taxon>
        <taxon>campanulids</taxon>
        <taxon>Asterales</taxon>
        <taxon>Asteraceae</taxon>
        <taxon>Asteroideae</taxon>
        <taxon>Anthemideae</taxon>
        <taxon>Anthemidinae</taxon>
        <taxon>Tanacetum</taxon>
    </lineage>
</organism>
<proteinExistence type="predicted"/>
<accession>A0A699X0L6</accession>
<protein>
    <submittedName>
        <fullName evidence="1">Uncharacterized protein</fullName>
    </submittedName>
</protein>
<sequence>LLYFCCDKTTRNRYLENLSLRTLSTELEVSKNRLFIRQVEWRVGSRVEPVPPLKVMDDQLSEPNAWNHN</sequence>
<feature type="non-terminal residue" evidence="1">
    <location>
        <position position="1"/>
    </location>
</feature>
<comment type="caution">
    <text evidence="1">The sequence shown here is derived from an EMBL/GenBank/DDBJ whole genome shotgun (WGS) entry which is preliminary data.</text>
</comment>